<dbReference type="AlphaFoldDB" id="A0A931JBT3"/>
<organism evidence="2 3">
    <name type="scientific">Inhella proteolytica</name>
    <dbReference type="NCBI Taxonomy" id="2795029"/>
    <lineage>
        <taxon>Bacteria</taxon>
        <taxon>Pseudomonadati</taxon>
        <taxon>Pseudomonadota</taxon>
        <taxon>Betaproteobacteria</taxon>
        <taxon>Burkholderiales</taxon>
        <taxon>Sphaerotilaceae</taxon>
        <taxon>Inhella</taxon>
    </lineage>
</organism>
<accession>A0A931JBT3</accession>
<keyword evidence="3" id="KW-1185">Reference proteome</keyword>
<dbReference type="RefSeq" id="WP_198113642.1">
    <property type="nucleotide sequence ID" value="NZ_JAEDAK010000031.1"/>
</dbReference>
<dbReference type="Proteomes" id="UP000613266">
    <property type="component" value="Unassembled WGS sequence"/>
</dbReference>
<evidence type="ECO:0000313" key="2">
    <source>
        <dbReference type="EMBL" id="MBH9579705.1"/>
    </source>
</evidence>
<sequence length="130" mass="14512">MSSKPLLATLVLLAVMVFARAEAPLATLELAPVQCVALHRGQSCHFDARLRWQARQPARYCLHRGGAAEAPLHCWPLGSEGQLELPMQASSDVLLELRRSPDGLLVAQGRVEIAWVYRSERRARGSWRLF</sequence>
<dbReference type="InterPro" id="IPR021559">
    <property type="entry name" value="DUF3019"/>
</dbReference>
<evidence type="ECO:0000313" key="3">
    <source>
        <dbReference type="Proteomes" id="UP000613266"/>
    </source>
</evidence>
<dbReference type="Pfam" id="PF11456">
    <property type="entry name" value="DUF3019"/>
    <property type="match status" value="1"/>
</dbReference>
<proteinExistence type="predicted"/>
<evidence type="ECO:0000256" key="1">
    <source>
        <dbReference type="SAM" id="SignalP"/>
    </source>
</evidence>
<keyword evidence="1" id="KW-0732">Signal</keyword>
<feature type="chain" id="PRO_5036790301" evidence="1">
    <location>
        <begin position="22"/>
        <end position="130"/>
    </location>
</feature>
<gene>
    <name evidence="2" type="ORF">I7X39_22660</name>
</gene>
<feature type="signal peptide" evidence="1">
    <location>
        <begin position="1"/>
        <end position="21"/>
    </location>
</feature>
<name>A0A931JBT3_9BURK</name>
<reference evidence="2" key="1">
    <citation type="submission" date="2020-12" db="EMBL/GenBank/DDBJ databases">
        <title>The genome sequence of Inhella sp. 1Y17.</title>
        <authorList>
            <person name="Liu Y."/>
        </authorList>
    </citation>
    <scope>NUCLEOTIDE SEQUENCE</scope>
    <source>
        <strain evidence="2">1Y17</strain>
    </source>
</reference>
<dbReference type="EMBL" id="JAEDAK010000031">
    <property type="protein sequence ID" value="MBH9579705.1"/>
    <property type="molecule type" value="Genomic_DNA"/>
</dbReference>
<protein>
    <submittedName>
        <fullName evidence="2">DUF3019 domain-containing protein</fullName>
    </submittedName>
</protein>
<comment type="caution">
    <text evidence="2">The sequence shown here is derived from an EMBL/GenBank/DDBJ whole genome shotgun (WGS) entry which is preliminary data.</text>
</comment>